<dbReference type="STRING" id="425514.SAMN05443550_103405"/>
<evidence type="ECO:0000313" key="1">
    <source>
        <dbReference type="EMBL" id="SEA49347.1"/>
    </source>
</evidence>
<sequence>MMQEFSVRFLHKTVTVTPLDEANHFMVTMNDDDEIHGIVIPELLGIIYPVEDLDVGYVWHTDSDMNMELVEFIGQMIEDRSS</sequence>
<organism evidence="1 2">
    <name type="scientific">Pedobacter hartonius</name>
    <dbReference type="NCBI Taxonomy" id="425514"/>
    <lineage>
        <taxon>Bacteria</taxon>
        <taxon>Pseudomonadati</taxon>
        <taxon>Bacteroidota</taxon>
        <taxon>Sphingobacteriia</taxon>
        <taxon>Sphingobacteriales</taxon>
        <taxon>Sphingobacteriaceae</taxon>
        <taxon>Pedobacter</taxon>
    </lineage>
</organism>
<proteinExistence type="predicted"/>
<gene>
    <name evidence="1" type="ORF">SAMN05443550_103405</name>
</gene>
<keyword evidence="2" id="KW-1185">Reference proteome</keyword>
<dbReference type="Proteomes" id="UP000198850">
    <property type="component" value="Unassembled WGS sequence"/>
</dbReference>
<dbReference type="EMBL" id="FNRA01000003">
    <property type="protein sequence ID" value="SEA49347.1"/>
    <property type="molecule type" value="Genomic_DNA"/>
</dbReference>
<protein>
    <submittedName>
        <fullName evidence="1">Uncharacterized protein</fullName>
    </submittedName>
</protein>
<accession>A0A1H4BMN6</accession>
<name>A0A1H4BMN6_9SPHI</name>
<dbReference type="RefSeq" id="WP_090556014.1">
    <property type="nucleotide sequence ID" value="NZ_FNRA01000003.1"/>
</dbReference>
<dbReference type="OrthoDB" id="769745at2"/>
<reference evidence="1 2" key="1">
    <citation type="submission" date="2016-10" db="EMBL/GenBank/DDBJ databases">
        <authorList>
            <person name="de Groot N.N."/>
        </authorList>
    </citation>
    <scope>NUCLEOTIDE SEQUENCE [LARGE SCALE GENOMIC DNA]</scope>
    <source>
        <strain evidence="1 2">DSM 19033</strain>
    </source>
</reference>
<evidence type="ECO:0000313" key="2">
    <source>
        <dbReference type="Proteomes" id="UP000198850"/>
    </source>
</evidence>
<dbReference type="AlphaFoldDB" id="A0A1H4BMN6"/>